<name>A0A2C5Y3Z7_9HYPO</name>
<dbReference type="OrthoDB" id="5148295at2759"/>
<gene>
    <name evidence="1" type="ORF">CDD82_1893</name>
</gene>
<protein>
    <submittedName>
        <fullName evidence="1">Uncharacterized protein</fullName>
    </submittedName>
</protein>
<dbReference type="EMBL" id="NJEU01001609">
    <property type="protein sequence ID" value="PHH63427.1"/>
    <property type="molecule type" value="Genomic_DNA"/>
</dbReference>
<proteinExistence type="predicted"/>
<organism evidence="1 2">
    <name type="scientific">Ophiocordyceps australis</name>
    <dbReference type="NCBI Taxonomy" id="1399860"/>
    <lineage>
        <taxon>Eukaryota</taxon>
        <taxon>Fungi</taxon>
        <taxon>Dikarya</taxon>
        <taxon>Ascomycota</taxon>
        <taxon>Pezizomycotina</taxon>
        <taxon>Sordariomycetes</taxon>
        <taxon>Hypocreomycetidae</taxon>
        <taxon>Hypocreales</taxon>
        <taxon>Ophiocordycipitaceae</taxon>
        <taxon>Ophiocordyceps</taxon>
    </lineage>
</organism>
<accession>A0A2C5Y3Z7</accession>
<sequence>MEPVTAALVHAATESFTQKSIALYFQEPGRVKIDHAKLHADDLHFVIAGTYPGENSHLFFNNKTKGLFYFFGAEFSGKLIEPNYAPHGEDVRLSIPKGLWNGAPISFIWKWTVDAYGTRNRPEYMQGRVRLGVDESHDPPTRFRVANRWGQGDWEGYPFWGDIYSTDLIKGTTIIEGETRDVFFTRLYPPSWGVEDICKKETNAV</sequence>
<dbReference type="Proteomes" id="UP000224854">
    <property type="component" value="Unassembled WGS sequence"/>
</dbReference>
<keyword evidence="2" id="KW-1185">Reference proteome</keyword>
<evidence type="ECO:0000313" key="1">
    <source>
        <dbReference type="EMBL" id="PHH63427.1"/>
    </source>
</evidence>
<dbReference type="AlphaFoldDB" id="A0A2C5Y3Z7"/>
<reference evidence="1 2" key="1">
    <citation type="submission" date="2017-06" db="EMBL/GenBank/DDBJ databases">
        <title>Ant-infecting Ophiocordyceps genomes reveal a high diversity of potential behavioral manipulation genes and a possible major role for enterotoxins.</title>
        <authorList>
            <person name="De Bekker C."/>
            <person name="Evans H.C."/>
            <person name="Brachmann A."/>
            <person name="Hughes D.P."/>
        </authorList>
    </citation>
    <scope>NUCLEOTIDE SEQUENCE [LARGE SCALE GENOMIC DNA]</scope>
    <source>
        <strain evidence="1 2">1348a</strain>
    </source>
</reference>
<evidence type="ECO:0000313" key="2">
    <source>
        <dbReference type="Proteomes" id="UP000224854"/>
    </source>
</evidence>
<comment type="caution">
    <text evidence="1">The sequence shown here is derived from an EMBL/GenBank/DDBJ whole genome shotgun (WGS) entry which is preliminary data.</text>
</comment>